<evidence type="ECO:0000313" key="3">
    <source>
        <dbReference type="EMBL" id="CAF3803806.1"/>
    </source>
</evidence>
<gene>
    <name evidence="3" type="ORF">JBS370_LOCUS15458</name>
    <name evidence="2" type="ORF">ZHD862_LOCUS11415</name>
</gene>
<evidence type="ECO:0000256" key="1">
    <source>
        <dbReference type="SAM" id="MobiDB-lite"/>
    </source>
</evidence>
<dbReference type="AlphaFoldDB" id="A0A814F7J5"/>
<feature type="region of interest" description="Disordered" evidence="1">
    <location>
        <begin position="58"/>
        <end position="78"/>
    </location>
</feature>
<name>A0A814F7J5_9BILA</name>
<proteinExistence type="predicted"/>
<dbReference type="Proteomes" id="UP000663836">
    <property type="component" value="Unassembled WGS sequence"/>
</dbReference>
<sequence>MILCYLIVYEENHEFEPSDSQKLTSHQTINRDDDDSNDHNLSIFKPLLHHSNDPILRNQIQSSSSSSSHETLYSSLHH</sequence>
<evidence type="ECO:0000313" key="4">
    <source>
        <dbReference type="Proteomes" id="UP000663864"/>
    </source>
</evidence>
<dbReference type="EMBL" id="CAJOBD010001481">
    <property type="protein sequence ID" value="CAF3803806.1"/>
    <property type="molecule type" value="Genomic_DNA"/>
</dbReference>
<protein>
    <submittedName>
        <fullName evidence="2">Uncharacterized protein</fullName>
    </submittedName>
</protein>
<feature type="compositionally biased region" description="Polar residues" evidence="1">
    <location>
        <begin position="18"/>
        <end position="28"/>
    </location>
</feature>
<accession>A0A814F7J5</accession>
<feature type="region of interest" description="Disordered" evidence="1">
    <location>
        <begin position="16"/>
        <end position="42"/>
    </location>
</feature>
<dbReference type="EMBL" id="CAJNOT010000429">
    <property type="protein sequence ID" value="CAF0979189.1"/>
    <property type="molecule type" value="Genomic_DNA"/>
</dbReference>
<comment type="caution">
    <text evidence="2">The sequence shown here is derived from an EMBL/GenBank/DDBJ whole genome shotgun (WGS) entry which is preliminary data.</text>
</comment>
<dbReference type="Proteomes" id="UP000663864">
    <property type="component" value="Unassembled WGS sequence"/>
</dbReference>
<organism evidence="2 4">
    <name type="scientific">Rotaria sordida</name>
    <dbReference type="NCBI Taxonomy" id="392033"/>
    <lineage>
        <taxon>Eukaryota</taxon>
        <taxon>Metazoa</taxon>
        <taxon>Spiralia</taxon>
        <taxon>Gnathifera</taxon>
        <taxon>Rotifera</taxon>
        <taxon>Eurotatoria</taxon>
        <taxon>Bdelloidea</taxon>
        <taxon>Philodinida</taxon>
        <taxon>Philodinidae</taxon>
        <taxon>Rotaria</taxon>
    </lineage>
</organism>
<evidence type="ECO:0000313" key="2">
    <source>
        <dbReference type="EMBL" id="CAF0979189.1"/>
    </source>
</evidence>
<feature type="compositionally biased region" description="Polar residues" evidence="1">
    <location>
        <begin position="69"/>
        <end position="78"/>
    </location>
</feature>
<reference evidence="2" key="1">
    <citation type="submission" date="2021-02" db="EMBL/GenBank/DDBJ databases">
        <authorList>
            <person name="Nowell W R."/>
        </authorList>
    </citation>
    <scope>NUCLEOTIDE SEQUENCE</scope>
</reference>